<feature type="chain" id="PRO_5011548988" evidence="1">
    <location>
        <begin position="21"/>
        <end position="516"/>
    </location>
</feature>
<sequence length="516" mass="55660">MIKRLYPLLGGMFISVTAIAQSTNDALLYSPNQPQGTARTQALGGAGIGLGGDYSSAHLNPAGIAIFKTGEFHVSGGVGISQNTSTYLGNGSLDNKGNRSNFQMPSIGLVMATNKNNGASTWNNISFSLGMQRVANYNNEIAIAGNNKKSSYADVWVDDLFDGSKATQALGYDLGFATGLIADYQPTTGNKQPMALSSPSRQIGGLASIQQRGTLKTEGGLNEYTFAVGGNYGDRLYIGASINLPSINYKENLSWSEDDATGSDANNFKYFDYYKNLKRTGLGFGGKLGILYKVSDHFRLGGTFVTPTWYSIHDSYTSELYSDIEDGRKEVGAISLDQTQGYPVENDYNYTAPLRAGAGASYFFGNLQEPKTVQGFITADYEYVNQSSGKFKMSDNRSGQNVLNNNISAVYKATSNVRVGAEVKFLAMYAVRAGFAAYGNPYSNDAYNAGVDASRKVYSGGLGLRTKGLYVDATYSYTQGKDRYQPYTVYEAALTPQAATMDFARSNIVLSVGFKF</sequence>
<dbReference type="STRING" id="29529.SAMN04488122_2569"/>
<evidence type="ECO:0000313" key="2">
    <source>
        <dbReference type="EMBL" id="SEW37985.1"/>
    </source>
</evidence>
<reference evidence="3" key="1">
    <citation type="submission" date="2016-10" db="EMBL/GenBank/DDBJ databases">
        <authorList>
            <person name="Varghese N."/>
            <person name="Submissions S."/>
        </authorList>
    </citation>
    <scope>NUCLEOTIDE SEQUENCE [LARGE SCALE GENOMIC DNA]</scope>
    <source>
        <strain evidence="3">DSM 3695</strain>
    </source>
</reference>
<accession>A0A1I0RBL3</accession>
<gene>
    <name evidence="2" type="ORF">SAMN04488122_2569</name>
</gene>
<dbReference type="Proteomes" id="UP000199310">
    <property type="component" value="Unassembled WGS sequence"/>
</dbReference>
<protein>
    <submittedName>
        <fullName evidence="2">Outer membrane protein transport protein (OMPP1/FadL/TodX)</fullName>
    </submittedName>
</protein>
<evidence type="ECO:0000313" key="3">
    <source>
        <dbReference type="Proteomes" id="UP000199310"/>
    </source>
</evidence>
<organism evidence="2 3">
    <name type="scientific">Chitinophaga arvensicola</name>
    <dbReference type="NCBI Taxonomy" id="29529"/>
    <lineage>
        <taxon>Bacteria</taxon>
        <taxon>Pseudomonadati</taxon>
        <taxon>Bacteroidota</taxon>
        <taxon>Chitinophagia</taxon>
        <taxon>Chitinophagales</taxon>
        <taxon>Chitinophagaceae</taxon>
        <taxon>Chitinophaga</taxon>
    </lineage>
</organism>
<dbReference type="Gene3D" id="2.40.160.60">
    <property type="entry name" value="Outer membrane protein transport protein (OMPP1/FadL/TodX)"/>
    <property type="match status" value="1"/>
</dbReference>
<proteinExistence type="predicted"/>
<name>A0A1I0RBL3_9BACT</name>
<dbReference type="RefSeq" id="WP_143059142.1">
    <property type="nucleotide sequence ID" value="NZ_FOJG01000001.1"/>
</dbReference>
<dbReference type="EMBL" id="FOJG01000001">
    <property type="protein sequence ID" value="SEW37985.1"/>
    <property type="molecule type" value="Genomic_DNA"/>
</dbReference>
<keyword evidence="3" id="KW-1185">Reference proteome</keyword>
<evidence type="ECO:0000256" key="1">
    <source>
        <dbReference type="SAM" id="SignalP"/>
    </source>
</evidence>
<keyword evidence="1" id="KW-0732">Signal</keyword>
<dbReference type="AlphaFoldDB" id="A0A1I0RBL3"/>
<dbReference type="OrthoDB" id="9765571at2"/>
<dbReference type="SUPFAM" id="SSF56935">
    <property type="entry name" value="Porins"/>
    <property type="match status" value="1"/>
</dbReference>
<feature type="signal peptide" evidence="1">
    <location>
        <begin position="1"/>
        <end position="20"/>
    </location>
</feature>